<dbReference type="InterPro" id="IPR041916">
    <property type="entry name" value="Anti_sigma_zinc_sf"/>
</dbReference>
<evidence type="ECO:0000259" key="10">
    <source>
        <dbReference type="Pfam" id="PF13490"/>
    </source>
</evidence>
<dbReference type="InterPro" id="IPR007627">
    <property type="entry name" value="RNA_pol_sigma70_r2"/>
</dbReference>
<dbReference type="RefSeq" id="WP_165134647.1">
    <property type="nucleotide sequence ID" value="NZ_CP049253.1"/>
</dbReference>
<evidence type="ECO:0000256" key="7">
    <source>
        <dbReference type="SAM" id="Phobius"/>
    </source>
</evidence>
<feature type="transmembrane region" description="Helical" evidence="7">
    <location>
        <begin position="286"/>
        <end position="304"/>
    </location>
</feature>
<protein>
    <submittedName>
        <fullName evidence="11">RNA polymerase sigma factor (Sigma-70 family)</fullName>
    </submittedName>
</protein>
<keyword evidence="7" id="KW-1133">Transmembrane helix</keyword>
<dbReference type="InterPro" id="IPR013325">
    <property type="entry name" value="RNA_pol_sigma_r2"/>
</dbReference>
<evidence type="ECO:0000256" key="3">
    <source>
        <dbReference type="ARBA" id="ARBA00023082"/>
    </source>
</evidence>
<feature type="compositionally biased region" description="Acidic residues" evidence="6">
    <location>
        <begin position="518"/>
        <end position="532"/>
    </location>
</feature>
<dbReference type="SUPFAM" id="SSF88946">
    <property type="entry name" value="Sigma2 domain of RNA polymerase sigma factors"/>
    <property type="match status" value="1"/>
</dbReference>
<feature type="compositionally biased region" description="Acidic residues" evidence="6">
    <location>
        <begin position="743"/>
        <end position="764"/>
    </location>
</feature>
<dbReference type="Pfam" id="PF04542">
    <property type="entry name" value="Sigma70_r2"/>
    <property type="match status" value="1"/>
</dbReference>
<evidence type="ECO:0000256" key="1">
    <source>
        <dbReference type="ARBA" id="ARBA00010641"/>
    </source>
</evidence>
<keyword evidence="3" id="KW-0731">Sigma factor</keyword>
<dbReference type="InterPro" id="IPR013324">
    <property type="entry name" value="RNA_pol_sigma_r3/r4-like"/>
</dbReference>
<dbReference type="InterPro" id="IPR027383">
    <property type="entry name" value="Znf_put"/>
</dbReference>
<comment type="similarity">
    <text evidence="1">Belongs to the sigma-70 factor family. ECF subfamily.</text>
</comment>
<dbReference type="Pfam" id="PF08281">
    <property type="entry name" value="Sigma70_r4_2"/>
    <property type="match status" value="1"/>
</dbReference>
<feature type="transmembrane region" description="Helical" evidence="7">
    <location>
        <begin position="316"/>
        <end position="339"/>
    </location>
</feature>
<keyword evidence="5" id="KW-0804">Transcription</keyword>
<dbReference type="Proteomes" id="UP001519362">
    <property type="component" value="Unassembled WGS sequence"/>
</dbReference>
<organism evidence="11 12">
    <name type="scientific">Microbacterium amylolyticum</name>
    <dbReference type="NCBI Taxonomy" id="936337"/>
    <lineage>
        <taxon>Bacteria</taxon>
        <taxon>Bacillati</taxon>
        <taxon>Actinomycetota</taxon>
        <taxon>Actinomycetes</taxon>
        <taxon>Micrococcales</taxon>
        <taxon>Microbacteriaceae</taxon>
        <taxon>Microbacterium</taxon>
    </lineage>
</organism>
<dbReference type="InterPro" id="IPR013249">
    <property type="entry name" value="RNA_pol_sigma70_r4_t2"/>
</dbReference>
<evidence type="ECO:0000259" key="8">
    <source>
        <dbReference type="Pfam" id="PF04542"/>
    </source>
</evidence>
<evidence type="ECO:0000256" key="2">
    <source>
        <dbReference type="ARBA" id="ARBA00023015"/>
    </source>
</evidence>
<dbReference type="InterPro" id="IPR036388">
    <property type="entry name" value="WH-like_DNA-bd_sf"/>
</dbReference>
<feature type="transmembrane region" description="Helical" evidence="7">
    <location>
        <begin position="245"/>
        <end position="266"/>
    </location>
</feature>
<evidence type="ECO:0000256" key="5">
    <source>
        <dbReference type="ARBA" id="ARBA00023163"/>
    </source>
</evidence>
<evidence type="ECO:0000259" key="9">
    <source>
        <dbReference type="Pfam" id="PF08281"/>
    </source>
</evidence>
<comment type="caution">
    <text evidence="11">The sequence shown here is derived from an EMBL/GenBank/DDBJ whole genome shotgun (WGS) entry which is preliminary data.</text>
</comment>
<keyword evidence="7" id="KW-0472">Membrane</keyword>
<keyword evidence="4" id="KW-0238">DNA-binding</keyword>
<dbReference type="EMBL" id="JAGIOL010000001">
    <property type="protein sequence ID" value="MBP2437167.1"/>
    <property type="molecule type" value="Genomic_DNA"/>
</dbReference>
<keyword evidence="7" id="KW-0812">Transmembrane</keyword>
<feature type="region of interest" description="Disordered" evidence="6">
    <location>
        <begin position="518"/>
        <end position="765"/>
    </location>
</feature>
<evidence type="ECO:0000313" key="11">
    <source>
        <dbReference type="EMBL" id="MBP2437167.1"/>
    </source>
</evidence>
<keyword evidence="12" id="KW-1185">Reference proteome</keyword>
<feature type="compositionally biased region" description="Pro residues" evidence="6">
    <location>
        <begin position="533"/>
        <end position="731"/>
    </location>
</feature>
<name>A0ABS4ZIR5_9MICO</name>
<reference evidence="11 12" key="1">
    <citation type="submission" date="2021-03" db="EMBL/GenBank/DDBJ databases">
        <title>Sequencing the genomes of 1000 actinobacteria strains.</title>
        <authorList>
            <person name="Klenk H.-P."/>
        </authorList>
    </citation>
    <scope>NUCLEOTIDE SEQUENCE [LARGE SCALE GENOMIC DNA]</scope>
    <source>
        <strain evidence="11 12">DSM 24221</strain>
    </source>
</reference>
<dbReference type="NCBIfam" id="TIGR02937">
    <property type="entry name" value="sigma70-ECF"/>
    <property type="match status" value="1"/>
</dbReference>
<dbReference type="Gene3D" id="1.10.1740.10">
    <property type="match status" value="1"/>
</dbReference>
<dbReference type="SUPFAM" id="SSF88659">
    <property type="entry name" value="Sigma3 and sigma4 domains of RNA polymerase sigma factors"/>
    <property type="match status" value="1"/>
</dbReference>
<proteinExistence type="inferred from homology"/>
<dbReference type="Gene3D" id="1.10.10.1320">
    <property type="entry name" value="Anti-sigma factor, zinc-finger domain"/>
    <property type="match status" value="1"/>
</dbReference>
<dbReference type="Gene3D" id="1.10.10.10">
    <property type="entry name" value="Winged helix-like DNA-binding domain superfamily/Winged helix DNA-binding domain"/>
    <property type="match status" value="1"/>
</dbReference>
<dbReference type="PANTHER" id="PTHR43133:SF8">
    <property type="entry name" value="RNA POLYMERASE SIGMA FACTOR HI_1459-RELATED"/>
    <property type="match status" value="1"/>
</dbReference>
<feature type="domain" description="RNA polymerase sigma-70 region 2" evidence="8">
    <location>
        <begin position="36"/>
        <end position="99"/>
    </location>
</feature>
<accession>A0ABS4ZIR5</accession>
<dbReference type="InterPro" id="IPR014284">
    <property type="entry name" value="RNA_pol_sigma-70_dom"/>
</dbReference>
<sequence>MREESDARAIDAADASDADLLLRSRSGDSDAFGELWSRHYRSGITAARSITASIDSDDLVQEAYAKIFQTVRRGGGPTGSFRAYLFTTIRNTAASWGRARDDVPFEELDAFEDPETAAEATEAALDRGLTHTAFRSLPTRWQEVLWYAEIEQMKPREIAPILGMKTAAVSQLAFRAREGLREAWIQAHITSVEAGSEHRWAIERLGAHTRGNLSSRERKKLDAHLADCTRCAIVAAEAKDVGSRLAMILLPLAVGIPAAGGYLAALQRGDAAVVALAAMPPAVVEGGVAIGGAVVAGGTAAAAGSSAISSAGNASAWTLGGLVTAGAAALAVVVAVAAATLTGGTVGSTAASDAFGGGSLPGDAKIEADASIAQGDEEVLPAEDAPFPEEETRSAITVAGARVVDAAAGVITVVVTGQPGYTVRVHAEGSAQPATARGGNTAPSLSVVRGVVGPGLTDSGIGDSGSTSLTFAVTRAQVESDVPLTFVYDGEADAPVATSLSALGVRAELLAAMQPVEVEPEATPSEEAEPEPTPEPAPVPVPDPTPVPVPDPTPVPVPDPTPVPVPDPTPVPAPVPTPTPEATPTPEPAPAPEPEPTPDPSPVPEPEPAPAPEPTPEATPTPEPAPAPEPEPAPVPTPEPTPAPAPAPAPEPTPAPAPEPEPTPTPEPAPVPEPTPTPTPEPAPAPTPTPEPAPSPEVKPEPEPSPTPVPSPTPDPTPEPQPTPAPTPPPSNEGSEDSCASVEPEEPSEPAEDDTPGEPDDPADEAPLMALTLTEVCWNAHLTAELTVELTIELTISGTPGEDITVAISQGPDQFSKEALINPDGTATVVIIGPYHPNHPIRVNYVNGDADALEISWFDLLAAGLP</sequence>
<feature type="domain" description="Putative zinc-finger" evidence="10">
    <location>
        <begin position="199"/>
        <end position="232"/>
    </location>
</feature>
<keyword evidence="2" id="KW-0805">Transcription regulation</keyword>
<evidence type="ECO:0000256" key="6">
    <source>
        <dbReference type="SAM" id="MobiDB-lite"/>
    </source>
</evidence>
<gene>
    <name evidence="11" type="ORF">JOF34_001753</name>
</gene>
<dbReference type="InterPro" id="IPR039425">
    <property type="entry name" value="RNA_pol_sigma-70-like"/>
</dbReference>
<evidence type="ECO:0000313" key="12">
    <source>
        <dbReference type="Proteomes" id="UP001519362"/>
    </source>
</evidence>
<evidence type="ECO:0000256" key="4">
    <source>
        <dbReference type="ARBA" id="ARBA00023125"/>
    </source>
</evidence>
<dbReference type="PANTHER" id="PTHR43133">
    <property type="entry name" value="RNA POLYMERASE ECF-TYPE SIGMA FACTO"/>
    <property type="match status" value="1"/>
</dbReference>
<feature type="domain" description="RNA polymerase sigma factor 70 region 4 type 2" evidence="9">
    <location>
        <begin position="131"/>
        <end position="178"/>
    </location>
</feature>
<dbReference type="Pfam" id="PF13490">
    <property type="entry name" value="zf-HC2"/>
    <property type="match status" value="1"/>
</dbReference>